<gene>
    <name evidence="2" type="ORF">FSB_LOCUS14310</name>
</gene>
<proteinExistence type="predicted"/>
<organism evidence="2">
    <name type="scientific">Fagus sylvatica</name>
    <name type="common">Beechnut</name>
    <dbReference type="NCBI Taxonomy" id="28930"/>
    <lineage>
        <taxon>Eukaryota</taxon>
        <taxon>Viridiplantae</taxon>
        <taxon>Streptophyta</taxon>
        <taxon>Embryophyta</taxon>
        <taxon>Tracheophyta</taxon>
        <taxon>Spermatophyta</taxon>
        <taxon>Magnoliopsida</taxon>
        <taxon>eudicotyledons</taxon>
        <taxon>Gunneridae</taxon>
        <taxon>Pentapetalae</taxon>
        <taxon>rosids</taxon>
        <taxon>fabids</taxon>
        <taxon>Fagales</taxon>
        <taxon>Fagaceae</taxon>
        <taxon>Fagus</taxon>
    </lineage>
</organism>
<accession>A0A2N9FGY6</accession>
<dbReference type="InterPro" id="IPR036397">
    <property type="entry name" value="RNaseH_sf"/>
</dbReference>
<evidence type="ECO:0000256" key="1">
    <source>
        <dbReference type="SAM" id="MobiDB-lite"/>
    </source>
</evidence>
<name>A0A2N9FGY6_FAGSY</name>
<reference evidence="2" key="1">
    <citation type="submission" date="2018-02" db="EMBL/GenBank/DDBJ databases">
        <authorList>
            <person name="Cohen D.B."/>
            <person name="Kent A.D."/>
        </authorList>
    </citation>
    <scope>NUCLEOTIDE SEQUENCE</scope>
</reference>
<dbReference type="SUPFAM" id="SSF53098">
    <property type="entry name" value="Ribonuclease H-like"/>
    <property type="match status" value="1"/>
</dbReference>
<feature type="region of interest" description="Disordered" evidence="1">
    <location>
        <begin position="301"/>
        <end position="327"/>
    </location>
</feature>
<dbReference type="InterPro" id="IPR012337">
    <property type="entry name" value="RNaseH-like_sf"/>
</dbReference>
<dbReference type="EMBL" id="OIVN01000849">
    <property type="protein sequence ID" value="SPC86428.1"/>
    <property type="molecule type" value="Genomic_DNA"/>
</dbReference>
<dbReference type="Gene3D" id="3.30.420.10">
    <property type="entry name" value="Ribonuclease H-like superfamily/Ribonuclease H"/>
    <property type="match status" value="1"/>
</dbReference>
<dbReference type="GO" id="GO:0003676">
    <property type="term" value="F:nucleic acid binding"/>
    <property type="evidence" value="ECO:0007669"/>
    <property type="project" value="InterPro"/>
</dbReference>
<sequence>MRSFLKGHRLWRYVTDATILATKRDQFCLIQFLMALTSEFEPIRVALLQQIVHIFYNYPTKPPKAGQSRILSRLVNHSVVAAAEESLSDPSLSSVSVSELGSLVFIMVKQFLSTSDKVCSAVSSNTWILGRIRFLGQAVKWDGCSSSLHSIYLPCRHTLRLYVAHTASVFPLSCWHLRLGTSQQNGRVKCKHRHILDSVRAFLIFALCPKRFFGEATLTVVYIINRLPSSALQNVAPFEHLYDPSAILPIPPTDSLVSPPAPPLVVDPILDQTSNLPLAAPLASPTIVDFVLDQPSDLPLADSLVSPQEPAPPVDLVTNQTPPLPFR</sequence>
<evidence type="ECO:0000313" key="2">
    <source>
        <dbReference type="EMBL" id="SPC86428.1"/>
    </source>
</evidence>
<dbReference type="AlphaFoldDB" id="A0A2N9FGY6"/>
<protein>
    <submittedName>
        <fullName evidence="2">Uncharacterized protein</fullName>
    </submittedName>
</protein>